<evidence type="ECO:0000256" key="3">
    <source>
        <dbReference type="PROSITE-ProRule" id="PRU00708"/>
    </source>
</evidence>
<evidence type="ECO:0000313" key="4">
    <source>
        <dbReference type="EMBL" id="KAG5562670.1"/>
    </source>
</evidence>
<dbReference type="PROSITE" id="PS51375">
    <property type="entry name" value="PPR"/>
    <property type="match status" value="2"/>
</dbReference>
<dbReference type="AlphaFoldDB" id="A0AAV6LD68"/>
<dbReference type="Pfam" id="PF12854">
    <property type="entry name" value="PPR_1"/>
    <property type="match status" value="1"/>
</dbReference>
<feature type="repeat" description="PPR" evidence="3">
    <location>
        <begin position="88"/>
        <end position="122"/>
    </location>
</feature>
<evidence type="ECO:0000256" key="1">
    <source>
        <dbReference type="ARBA" id="ARBA00007626"/>
    </source>
</evidence>
<dbReference type="Gene3D" id="1.25.40.10">
    <property type="entry name" value="Tetratricopeptide repeat domain"/>
    <property type="match status" value="1"/>
</dbReference>
<sequence>MAHWVFKCLKSTRLLPDLITYNILIRASIREGNDQLLSQLLRDMYIQQGLKPDAVTFGSLIYGLCKEGNITVARKLWEQMTGNGITPNIAIYNTITEAMFHIGKFRDIIMLLKEMAMEGCKPNGVSFEILNGAMSNSWMKEIPRSKTFGRIHMTDR</sequence>
<evidence type="ECO:0000313" key="5">
    <source>
        <dbReference type="Proteomes" id="UP000823749"/>
    </source>
</evidence>
<dbReference type="EMBL" id="JACTNZ010000002">
    <property type="protein sequence ID" value="KAG5562670.1"/>
    <property type="molecule type" value="Genomic_DNA"/>
</dbReference>
<feature type="repeat" description="PPR" evidence="3">
    <location>
        <begin position="53"/>
        <end position="87"/>
    </location>
</feature>
<dbReference type="InterPro" id="IPR050667">
    <property type="entry name" value="PPR-containing_protein"/>
</dbReference>
<dbReference type="InterPro" id="IPR011990">
    <property type="entry name" value="TPR-like_helical_dom_sf"/>
</dbReference>
<evidence type="ECO:0000256" key="2">
    <source>
        <dbReference type="ARBA" id="ARBA00022737"/>
    </source>
</evidence>
<organism evidence="4 5">
    <name type="scientific">Rhododendron griersonianum</name>
    <dbReference type="NCBI Taxonomy" id="479676"/>
    <lineage>
        <taxon>Eukaryota</taxon>
        <taxon>Viridiplantae</taxon>
        <taxon>Streptophyta</taxon>
        <taxon>Embryophyta</taxon>
        <taxon>Tracheophyta</taxon>
        <taxon>Spermatophyta</taxon>
        <taxon>Magnoliopsida</taxon>
        <taxon>eudicotyledons</taxon>
        <taxon>Gunneridae</taxon>
        <taxon>Pentapetalae</taxon>
        <taxon>asterids</taxon>
        <taxon>Ericales</taxon>
        <taxon>Ericaceae</taxon>
        <taxon>Ericoideae</taxon>
        <taxon>Rhodoreae</taxon>
        <taxon>Rhododendron</taxon>
    </lineage>
</organism>
<dbReference type="PANTHER" id="PTHR47939">
    <property type="entry name" value="MEMBRANE-ASSOCIATED SALT-INDUCIBLE PROTEIN-LIKE"/>
    <property type="match status" value="1"/>
</dbReference>
<dbReference type="Pfam" id="PF13041">
    <property type="entry name" value="PPR_2"/>
    <property type="match status" value="1"/>
</dbReference>
<dbReference type="NCBIfam" id="TIGR00756">
    <property type="entry name" value="PPR"/>
    <property type="match status" value="3"/>
</dbReference>
<dbReference type="Proteomes" id="UP000823749">
    <property type="component" value="Chromosome 2"/>
</dbReference>
<reference evidence="4" key="1">
    <citation type="submission" date="2020-08" db="EMBL/GenBank/DDBJ databases">
        <title>Plant Genome Project.</title>
        <authorList>
            <person name="Zhang R.-G."/>
        </authorList>
    </citation>
    <scope>NUCLEOTIDE SEQUENCE</scope>
    <source>
        <strain evidence="4">WSP0</strain>
        <tissue evidence="4">Leaf</tissue>
    </source>
</reference>
<keyword evidence="2" id="KW-0677">Repeat</keyword>
<gene>
    <name evidence="4" type="ORF">RHGRI_005403</name>
</gene>
<name>A0AAV6LD68_9ERIC</name>
<accession>A0AAV6LD68</accession>
<comment type="caution">
    <text evidence="4">The sequence shown here is derived from an EMBL/GenBank/DDBJ whole genome shotgun (WGS) entry which is preliminary data.</text>
</comment>
<keyword evidence="5" id="KW-1185">Reference proteome</keyword>
<protein>
    <recommendedName>
        <fullName evidence="6">Pentatricopeptide repeat-containing protein</fullName>
    </recommendedName>
</protein>
<dbReference type="InterPro" id="IPR002885">
    <property type="entry name" value="PPR_rpt"/>
</dbReference>
<evidence type="ECO:0008006" key="6">
    <source>
        <dbReference type="Google" id="ProtNLM"/>
    </source>
</evidence>
<proteinExistence type="inferred from homology"/>
<dbReference type="PANTHER" id="PTHR47939:SF13">
    <property type="entry name" value="OS03G0201400 PROTEIN"/>
    <property type="match status" value="1"/>
</dbReference>
<comment type="similarity">
    <text evidence="1">Belongs to the PPR family. P subfamily.</text>
</comment>